<dbReference type="Proteomes" id="UP000823638">
    <property type="component" value="Unassembled WGS sequence"/>
</dbReference>
<name>A0A9D9HMZ0_9SPIR</name>
<comment type="caution">
    <text evidence="1">The sequence shown here is derived from an EMBL/GenBank/DDBJ whole genome shotgun (WGS) entry which is preliminary data.</text>
</comment>
<sequence>MVNLDGQAVMDWRNEMMKIPGSQFISLMHLYLGEIKTPYRKETLLSAVSEFFKNQDVRNDLFARLDGTDSVIISAICLLKFATEKKLSVFLGRIIAPEFLLDRLNNLKARLLIYEKDFKGQRIYALNPIFPELEEFREDWKIFPSLSGGDNNVKDISYTSAFIPETLELFIGVFLFFTGNEGVLFKSNGEPKKKFLETVEGIFPGISQEIASISGLPDFPGLTRLNIVLDSLCNLGLLCISETGGSVSSAVLEKFSALSSRKRLLYFLTGTAGLLSKTDFLLFEESLESVFDFIKDKDISPGELSLLFFCIYNNFLYLKDNGRGVVKEGRFSTVLRENSGAVSGSDPDSVILERAEKIFRAAFAFGILKVESGAVRIFEGFGIINQPVTGNRKSVIVESVFSVLVFPGICFANLVKILPFLRIHSFQTVASFSLTRDSVFSALSKGYSNLDFISDLGTEAGGDLPSNFLFSFKEWVADWNGSLVYSGPVFVVEPEKKELYECNKGFMECVKKILAPGVFLLKGKNAVEAAENVKKNGFEAFVYPDLDLSSTPDAKREGAFNRAGTGVSSGDFFTVRSFSGKKKPSANWSDSELTKAVEDNADICPEQKKIFFKLIRHNLILSPVQVNPFAVPFQVLEVSGMDYPGKMRILENSLKKSSPVRVTVNDGGVNKVYEGRCVRIGKDKNEVELFVYSEKLSLVLFLARISKVEEIPEIAGGFF</sequence>
<gene>
    <name evidence="1" type="ORF">IAA81_01765</name>
</gene>
<evidence type="ECO:0000313" key="1">
    <source>
        <dbReference type="EMBL" id="MBO8456937.1"/>
    </source>
</evidence>
<reference evidence="1" key="1">
    <citation type="submission" date="2020-10" db="EMBL/GenBank/DDBJ databases">
        <authorList>
            <person name="Gilroy R."/>
        </authorList>
    </citation>
    <scope>NUCLEOTIDE SEQUENCE</scope>
    <source>
        <strain evidence="1">10532</strain>
    </source>
</reference>
<evidence type="ECO:0000313" key="2">
    <source>
        <dbReference type="Proteomes" id="UP000823638"/>
    </source>
</evidence>
<protein>
    <recommendedName>
        <fullName evidence="3">Helicase XPB/Ssl2 N-terminal domain-containing protein</fullName>
    </recommendedName>
</protein>
<accession>A0A9D9HMZ0</accession>
<evidence type="ECO:0008006" key="3">
    <source>
        <dbReference type="Google" id="ProtNLM"/>
    </source>
</evidence>
<proteinExistence type="predicted"/>
<reference evidence="1" key="2">
    <citation type="journal article" date="2021" name="PeerJ">
        <title>Extensive microbial diversity within the chicken gut microbiome revealed by metagenomics and culture.</title>
        <authorList>
            <person name="Gilroy R."/>
            <person name="Ravi A."/>
            <person name="Getino M."/>
            <person name="Pursley I."/>
            <person name="Horton D.L."/>
            <person name="Alikhan N.F."/>
            <person name="Baker D."/>
            <person name="Gharbi K."/>
            <person name="Hall N."/>
            <person name="Watson M."/>
            <person name="Adriaenssens E.M."/>
            <person name="Foster-Nyarko E."/>
            <person name="Jarju S."/>
            <person name="Secka A."/>
            <person name="Antonio M."/>
            <person name="Oren A."/>
            <person name="Chaudhuri R.R."/>
            <person name="La Ragione R."/>
            <person name="Hildebrand F."/>
            <person name="Pallen M.J."/>
        </authorList>
    </citation>
    <scope>NUCLEOTIDE SEQUENCE</scope>
    <source>
        <strain evidence="1">10532</strain>
    </source>
</reference>
<dbReference type="EMBL" id="JADIMM010000023">
    <property type="protein sequence ID" value="MBO8456937.1"/>
    <property type="molecule type" value="Genomic_DNA"/>
</dbReference>
<dbReference type="AlphaFoldDB" id="A0A9D9HMZ0"/>
<organism evidence="1 2">
    <name type="scientific">Candidatus Gallitreponema excrementavium</name>
    <dbReference type="NCBI Taxonomy" id="2840840"/>
    <lineage>
        <taxon>Bacteria</taxon>
        <taxon>Pseudomonadati</taxon>
        <taxon>Spirochaetota</taxon>
        <taxon>Spirochaetia</taxon>
        <taxon>Spirochaetales</taxon>
        <taxon>Candidatus Gallitreponema</taxon>
    </lineage>
</organism>